<reference evidence="1" key="1">
    <citation type="journal article" date="2023" name="Mol. Phylogenet. Evol.">
        <title>Genome-scale phylogeny and comparative genomics of the fungal order Sordariales.</title>
        <authorList>
            <person name="Hensen N."/>
            <person name="Bonometti L."/>
            <person name="Westerberg I."/>
            <person name="Brannstrom I.O."/>
            <person name="Guillou S."/>
            <person name="Cros-Aarteil S."/>
            <person name="Calhoun S."/>
            <person name="Haridas S."/>
            <person name="Kuo A."/>
            <person name="Mondo S."/>
            <person name="Pangilinan J."/>
            <person name="Riley R."/>
            <person name="LaButti K."/>
            <person name="Andreopoulos B."/>
            <person name="Lipzen A."/>
            <person name="Chen C."/>
            <person name="Yan M."/>
            <person name="Daum C."/>
            <person name="Ng V."/>
            <person name="Clum A."/>
            <person name="Steindorff A."/>
            <person name="Ohm R.A."/>
            <person name="Martin F."/>
            <person name="Silar P."/>
            <person name="Natvig D.O."/>
            <person name="Lalanne C."/>
            <person name="Gautier V."/>
            <person name="Ament-Velasquez S.L."/>
            <person name="Kruys A."/>
            <person name="Hutchinson M.I."/>
            <person name="Powell A.J."/>
            <person name="Barry K."/>
            <person name="Miller A.N."/>
            <person name="Grigoriev I.V."/>
            <person name="Debuchy R."/>
            <person name="Gladieux P."/>
            <person name="Hiltunen Thoren M."/>
            <person name="Johannesson H."/>
        </authorList>
    </citation>
    <scope>NUCLEOTIDE SEQUENCE</scope>
    <source>
        <strain evidence="1">CBS 757.83</strain>
    </source>
</reference>
<name>A0AAN6PU97_9PEZI</name>
<evidence type="ECO:0000313" key="1">
    <source>
        <dbReference type="EMBL" id="KAK4096200.1"/>
    </source>
</evidence>
<reference evidence="1" key="2">
    <citation type="submission" date="2023-05" db="EMBL/GenBank/DDBJ databases">
        <authorList>
            <consortium name="Lawrence Berkeley National Laboratory"/>
            <person name="Steindorff A."/>
            <person name="Hensen N."/>
            <person name="Bonometti L."/>
            <person name="Westerberg I."/>
            <person name="Brannstrom I.O."/>
            <person name="Guillou S."/>
            <person name="Cros-Aarteil S."/>
            <person name="Calhoun S."/>
            <person name="Haridas S."/>
            <person name="Kuo A."/>
            <person name="Mondo S."/>
            <person name="Pangilinan J."/>
            <person name="Riley R."/>
            <person name="Labutti K."/>
            <person name="Andreopoulos B."/>
            <person name="Lipzen A."/>
            <person name="Chen C."/>
            <person name="Yanf M."/>
            <person name="Daum C."/>
            <person name="Ng V."/>
            <person name="Clum A."/>
            <person name="Ohm R."/>
            <person name="Martin F."/>
            <person name="Silar P."/>
            <person name="Natvig D."/>
            <person name="Lalanne C."/>
            <person name="Gautier V."/>
            <person name="Ament-Velasquez S.L."/>
            <person name="Kruys A."/>
            <person name="Hutchinson M.I."/>
            <person name="Powell A.J."/>
            <person name="Barry K."/>
            <person name="Miller A.N."/>
            <person name="Grigoriev I.V."/>
            <person name="Debuchy R."/>
            <person name="Gladieux P."/>
            <person name="Thoren M.H."/>
            <person name="Johannesson H."/>
        </authorList>
    </citation>
    <scope>NUCLEOTIDE SEQUENCE</scope>
    <source>
        <strain evidence="1">CBS 757.83</strain>
    </source>
</reference>
<evidence type="ECO:0000313" key="2">
    <source>
        <dbReference type="Proteomes" id="UP001305647"/>
    </source>
</evidence>
<protein>
    <submittedName>
        <fullName evidence="1">Uncharacterized protein</fullName>
    </submittedName>
</protein>
<dbReference type="EMBL" id="MU863731">
    <property type="protein sequence ID" value="KAK4096200.1"/>
    <property type="molecule type" value="Genomic_DNA"/>
</dbReference>
<keyword evidence="2" id="KW-1185">Reference proteome</keyword>
<dbReference type="AlphaFoldDB" id="A0AAN6PU97"/>
<sequence length="77" mass="8645">MYRTVGNPRLFLLETRPTWRILLGMEAARATARIQISFVGPFNMSFPGEVHRRGGAMLLGDTGRVGRHGRVRFSPGF</sequence>
<accession>A0AAN6PU97</accession>
<dbReference type="Proteomes" id="UP001305647">
    <property type="component" value="Unassembled WGS sequence"/>
</dbReference>
<organism evidence="1 2">
    <name type="scientific">Parathielavia hyrcaniae</name>
    <dbReference type="NCBI Taxonomy" id="113614"/>
    <lineage>
        <taxon>Eukaryota</taxon>
        <taxon>Fungi</taxon>
        <taxon>Dikarya</taxon>
        <taxon>Ascomycota</taxon>
        <taxon>Pezizomycotina</taxon>
        <taxon>Sordariomycetes</taxon>
        <taxon>Sordariomycetidae</taxon>
        <taxon>Sordariales</taxon>
        <taxon>Chaetomiaceae</taxon>
        <taxon>Parathielavia</taxon>
    </lineage>
</organism>
<comment type="caution">
    <text evidence="1">The sequence shown here is derived from an EMBL/GenBank/DDBJ whole genome shotgun (WGS) entry which is preliminary data.</text>
</comment>
<proteinExistence type="predicted"/>
<gene>
    <name evidence="1" type="ORF">N658DRAFT_47536</name>
</gene>